<comment type="caution">
    <text evidence="8">The sequence shown here is derived from an EMBL/GenBank/DDBJ whole genome shotgun (WGS) entry which is preliminary data.</text>
</comment>
<comment type="similarity">
    <text evidence="2 6">Belongs to the group II decarboxylase family.</text>
</comment>
<evidence type="ECO:0000256" key="2">
    <source>
        <dbReference type="ARBA" id="ARBA00009533"/>
    </source>
</evidence>
<organism evidence="8 9">
    <name type="scientific">Didymodactylos carnosus</name>
    <dbReference type="NCBI Taxonomy" id="1234261"/>
    <lineage>
        <taxon>Eukaryota</taxon>
        <taxon>Metazoa</taxon>
        <taxon>Spiralia</taxon>
        <taxon>Gnathifera</taxon>
        <taxon>Rotifera</taxon>
        <taxon>Eurotatoria</taxon>
        <taxon>Bdelloidea</taxon>
        <taxon>Philodinida</taxon>
        <taxon>Philodinidae</taxon>
        <taxon>Didymodactylos</taxon>
    </lineage>
</organism>
<evidence type="ECO:0000256" key="5">
    <source>
        <dbReference type="ARBA" id="ARBA00023239"/>
    </source>
</evidence>
<evidence type="ECO:0000256" key="4">
    <source>
        <dbReference type="ARBA" id="ARBA00022898"/>
    </source>
</evidence>
<dbReference type="GO" id="GO:0005737">
    <property type="term" value="C:cytoplasm"/>
    <property type="evidence" value="ECO:0007669"/>
    <property type="project" value="TreeGrafter"/>
</dbReference>
<dbReference type="Gene3D" id="3.40.640.10">
    <property type="entry name" value="Type I PLP-dependent aspartate aminotransferase-like (Major domain)"/>
    <property type="match status" value="1"/>
</dbReference>
<dbReference type="Proteomes" id="UP000682733">
    <property type="component" value="Unassembled WGS sequence"/>
</dbReference>
<dbReference type="InterPro" id="IPR015421">
    <property type="entry name" value="PyrdxlP-dep_Trfase_major"/>
</dbReference>
<evidence type="ECO:0000256" key="1">
    <source>
        <dbReference type="ARBA" id="ARBA00001933"/>
    </source>
</evidence>
<dbReference type="SUPFAM" id="SSF53383">
    <property type="entry name" value="PLP-dependent transferases"/>
    <property type="match status" value="1"/>
</dbReference>
<evidence type="ECO:0000313" key="7">
    <source>
        <dbReference type="EMBL" id="CAF1345155.1"/>
    </source>
</evidence>
<evidence type="ECO:0000313" key="8">
    <source>
        <dbReference type="EMBL" id="CAF4156181.1"/>
    </source>
</evidence>
<keyword evidence="3" id="KW-0210">Decarboxylase</keyword>
<proteinExistence type="inferred from homology"/>
<reference evidence="8" key="1">
    <citation type="submission" date="2021-02" db="EMBL/GenBank/DDBJ databases">
        <authorList>
            <person name="Nowell W R."/>
        </authorList>
    </citation>
    <scope>NUCLEOTIDE SEQUENCE</scope>
</reference>
<protein>
    <submittedName>
        <fullName evidence="8">Uncharacterized protein</fullName>
    </submittedName>
</protein>
<dbReference type="GO" id="GO:0016831">
    <property type="term" value="F:carboxy-lyase activity"/>
    <property type="evidence" value="ECO:0007669"/>
    <property type="project" value="UniProtKB-KW"/>
</dbReference>
<dbReference type="Pfam" id="PF00282">
    <property type="entry name" value="Pyridoxal_deC"/>
    <property type="match status" value="1"/>
</dbReference>
<dbReference type="EMBL" id="CAJNOK010022254">
    <property type="protein sequence ID" value="CAF1345155.1"/>
    <property type="molecule type" value="Genomic_DNA"/>
</dbReference>
<evidence type="ECO:0000313" key="9">
    <source>
        <dbReference type="Proteomes" id="UP000682733"/>
    </source>
</evidence>
<accession>A0A8S2RBM1</accession>
<dbReference type="EMBL" id="CAJOBA010043889">
    <property type="protein sequence ID" value="CAF4156181.1"/>
    <property type="molecule type" value="Genomic_DNA"/>
</dbReference>
<dbReference type="AlphaFoldDB" id="A0A8S2RBM1"/>
<dbReference type="PANTHER" id="PTHR45677">
    <property type="entry name" value="GLUTAMATE DECARBOXYLASE-RELATED"/>
    <property type="match status" value="1"/>
</dbReference>
<gene>
    <name evidence="7" type="ORF">OVA965_LOCUS30530</name>
    <name evidence="8" type="ORF">TMI583_LOCUS31338</name>
</gene>
<dbReference type="PANTHER" id="PTHR45677:SF8">
    <property type="entry name" value="CYSTEINE SULFINIC ACID DECARBOXYLASE"/>
    <property type="match status" value="1"/>
</dbReference>
<dbReference type="Proteomes" id="UP000677228">
    <property type="component" value="Unassembled WGS sequence"/>
</dbReference>
<dbReference type="InterPro" id="IPR015424">
    <property type="entry name" value="PyrdxlP-dep_Trfase"/>
</dbReference>
<comment type="cofactor">
    <cofactor evidence="1 6">
        <name>pyridoxal 5'-phosphate</name>
        <dbReference type="ChEBI" id="CHEBI:597326"/>
    </cofactor>
</comment>
<keyword evidence="5 6" id="KW-0456">Lyase</keyword>
<keyword evidence="4 6" id="KW-0663">Pyridoxal phosphate</keyword>
<evidence type="ECO:0000256" key="6">
    <source>
        <dbReference type="RuleBase" id="RU000382"/>
    </source>
</evidence>
<dbReference type="InterPro" id="IPR002129">
    <property type="entry name" value="PyrdxlP-dep_de-COase"/>
</dbReference>
<evidence type="ECO:0000256" key="3">
    <source>
        <dbReference type="ARBA" id="ARBA00022793"/>
    </source>
</evidence>
<dbReference type="GO" id="GO:0019752">
    <property type="term" value="P:carboxylic acid metabolic process"/>
    <property type="evidence" value="ECO:0007669"/>
    <property type="project" value="InterPro"/>
</dbReference>
<dbReference type="GO" id="GO:0030170">
    <property type="term" value="F:pyridoxal phosphate binding"/>
    <property type="evidence" value="ECO:0007669"/>
    <property type="project" value="InterPro"/>
</dbReference>
<name>A0A8S2RBM1_9BILA</name>
<sequence>MINLTVNPFAGLYAFAPGFITLELEIMNWFITLMEFPEKTADGFLTTGSSLATLSAIPMARARLIEGNNYSMVTLYISDESDHCIRKVWSTLGLPLKNICFISTTRSDFKMNVDDLKRVLEIDLTNNFIPLCIVGSQL</sequence>